<dbReference type="GO" id="GO:0005886">
    <property type="term" value="C:plasma membrane"/>
    <property type="evidence" value="ECO:0007669"/>
    <property type="project" value="TreeGrafter"/>
</dbReference>
<feature type="transmembrane region" description="Helical" evidence="5">
    <location>
        <begin position="33"/>
        <end position="52"/>
    </location>
</feature>
<dbReference type="PROSITE" id="PS50850">
    <property type="entry name" value="MFS"/>
    <property type="match status" value="1"/>
</dbReference>
<reference evidence="8" key="1">
    <citation type="submission" date="2018-05" db="EMBL/GenBank/DDBJ databases">
        <authorList>
            <person name="Lanie J.A."/>
            <person name="Ng W.-L."/>
            <person name="Kazmierczak K.M."/>
            <person name="Andrzejewski T.M."/>
            <person name="Davidsen T.M."/>
            <person name="Wayne K.J."/>
            <person name="Tettelin H."/>
            <person name="Glass J.I."/>
            <person name="Rusch D."/>
            <person name="Podicherti R."/>
            <person name="Tsui H.-C.T."/>
            <person name="Winkler M.E."/>
        </authorList>
    </citation>
    <scope>NUCLEOTIDE SEQUENCE</scope>
</reference>
<feature type="domain" description="EF-hand" evidence="6">
    <location>
        <begin position="76"/>
        <end position="111"/>
    </location>
</feature>
<dbReference type="GO" id="GO:0005509">
    <property type="term" value="F:calcium ion binding"/>
    <property type="evidence" value="ECO:0007669"/>
    <property type="project" value="InterPro"/>
</dbReference>
<gene>
    <name evidence="8" type="ORF">METZ01_LOCUS224672</name>
</gene>
<feature type="non-terminal residue" evidence="8">
    <location>
        <position position="1"/>
    </location>
</feature>
<feature type="transmembrane region" description="Helical" evidence="5">
    <location>
        <begin position="138"/>
        <end position="157"/>
    </location>
</feature>
<keyword evidence="2 5" id="KW-0812">Transmembrane</keyword>
<evidence type="ECO:0000259" key="6">
    <source>
        <dbReference type="PROSITE" id="PS50222"/>
    </source>
</evidence>
<keyword evidence="4 5" id="KW-0472">Membrane</keyword>
<evidence type="ECO:0008006" key="9">
    <source>
        <dbReference type="Google" id="ProtNLM"/>
    </source>
</evidence>
<evidence type="ECO:0000256" key="5">
    <source>
        <dbReference type="SAM" id="Phobius"/>
    </source>
</evidence>
<dbReference type="Pfam" id="PF00083">
    <property type="entry name" value="Sugar_tr"/>
    <property type="match status" value="1"/>
</dbReference>
<dbReference type="SUPFAM" id="SSF103473">
    <property type="entry name" value="MFS general substrate transporter"/>
    <property type="match status" value="1"/>
</dbReference>
<dbReference type="InterPro" id="IPR005828">
    <property type="entry name" value="MFS_sugar_transport-like"/>
</dbReference>
<feature type="transmembrane region" description="Helical" evidence="5">
    <location>
        <begin position="455"/>
        <end position="474"/>
    </location>
</feature>
<protein>
    <recommendedName>
        <fullName evidence="9">Major facilitator superfamily (MFS) profile domain-containing protein</fullName>
    </recommendedName>
</protein>
<dbReference type="InterPro" id="IPR020846">
    <property type="entry name" value="MFS_dom"/>
</dbReference>
<evidence type="ECO:0000313" key="8">
    <source>
        <dbReference type="EMBL" id="SVB71818.1"/>
    </source>
</evidence>
<evidence type="ECO:0000259" key="7">
    <source>
        <dbReference type="PROSITE" id="PS50850"/>
    </source>
</evidence>
<dbReference type="InterPro" id="IPR036259">
    <property type="entry name" value="MFS_trans_sf"/>
</dbReference>
<dbReference type="AlphaFoldDB" id="A0A382G997"/>
<proteinExistence type="predicted"/>
<feature type="non-terminal residue" evidence="8">
    <location>
        <position position="501"/>
    </location>
</feature>
<feature type="transmembrane region" description="Helical" evidence="5">
    <location>
        <begin position="387"/>
        <end position="408"/>
    </location>
</feature>
<sequence>CVPGQVHRKMLSMRKQMNSFDQSSPRLTQTGKYLIIIAAFAGWFFSGMHMAITSVAMGSAAESLLIQSGAALTTEDDIGRARQIMNEFDADKNGLLNADEARQLQEMMEVNVLNSITEPELVKRVSEKRLEATGSKWYGFYVGAFLFGAALGGLIFGRMGDRYGRVKGMAASILCYSCMSLLAYFVQTPSQLWIVRFVVCMGVGGIWPNGVALMSEAWEGVSRPLLAGVIGTAANVGIFLTNVVARNVDITVESWRWVMLMGAAPAVLGVLVLAIVPESPRWLAEARKDRNRNVKSADDAPQQKSALAWEIFKGPFLGVTLVGILLATVPLLGGWGSANWAILWADQVGQETNNPSLKADLGIARSLPSIVGSFLGGLIASFFGRRMAYFVSSLIALGSAQYLFWFLTPDQTAFLVWFGVLGFFSGVFFGWLPLFLPELFVTRVRSTGSGVCFNFGRILTATTVFATAILINYFENDYSLIGRITSLVFLLGAIGICLVPK</sequence>
<dbReference type="EMBL" id="UINC01054292">
    <property type="protein sequence ID" value="SVB71818.1"/>
    <property type="molecule type" value="Genomic_DNA"/>
</dbReference>
<dbReference type="Gene3D" id="1.20.1250.20">
    <property type="entry name" value="MFS general substrate transporter like domains"/>
    <property type="match status" value="1"/>
</dbReference>
<comment type="subcellular location">
    <subcellularLocation>
        <location evidence="1">Membrane</location>
        <topology evidence="1">Multi-pass membrane protein</topology>
    </subcellularLocation>
</comment>
<feature type="transmembrane region" description="Helical" evidence="5">
    <location>
        <begin position="362"/>
        <end position="380"/>
    </location>
</feature>
<feature type="domain" description="Major facilitator superfamily (MFS) profile" evidence="7">
    <location>
        <begin position="35"/>
        <end position="501"/>
    </location>
</feature>
<feature type="transmembrane region" description="Helical" evidence="5">
    <location>
        <begin position="225"/>
        <end position="245"/>
    </location>
</feature>
<evidence type="ECO:0000256" key="1">
    <source>
        <dbReference type="ARBA" id="ARBA00004141"/>
    </source>
</evidence>
<name>A0A382G997_9ZZZZ</name>
<feature type="transmembrane region" description="Helical" evidence="5">
    <location>
        <begin position="316"/>
        <end position="342"/>
    </location>
</feature>
<feature type="transmembrane region" description="Helical" evidence="5">
    <location>
        <begin position="169"/>
        <end position="187"/>
    </location>
</feature>
<evidence type="ECO:0000256" key="3">
    <source>
        <dbReference type="ARBA" id="ARBA00022989"/>
    </source>
</evidence>
<evidence type="ECO:0000256" key="4">
    <source>
        <dbReference type="ARBA" id="ARBA00023136"/>
    </source>
</evidence>
<dbReference type="InterPro" id="IPR002048">
    <property type="entry name" value="EF_hand_dom"/>
</dbReference>
<dbReference type="PANTHER" id="PTHR23508">
    <property type="entry name" value="CARBOXYLIC ACID TRANSPORTER PROTEIN HOMOLOG"/>
    <property type="match status" value="1"/>
</dbReference>
<feature type="transmembrane region" description="Helical" evidence="5">
    <location>
        <begin position="414"/>
        <end position="434"/>
    </location>
</feature>
<evidence type="ECO:0000256" key="2">
    <source>
        <dbReference type="ARBA" id="ARBA00022692"/>
    </source>
</evidence>
<dbReference type="GO" id="GO:0046943">
    <property type="term" value="F:carboxylic acid transmembrane transporter activity"/>
    <property type="evidence" value="ECO:0007669"/>
    <property type="project" value="TreeGrafter"/>
</dbReference>
<keyword evidence="3 5" id="KW-1133">Transmembrane helix</keyword>
<feature type="transmembrane region" description="Helical" evidence="5">
    <location>
        <begin position="480"/>
        <end position="499"/>
    </location>
</feature>
<feature type="transmembrane region" description="Helical" evidence="5">
    <location>
        <begin position="193"/>
        <end position="213"/>
    </location>
</feature>
<dbReference type="PROSITE" id="PS50222">
    <property type="entry name" value="EF_HAND_2"/>
    <property type="match status" value="1"/>
</dbReference>
<accession>A0A382G997</accession>
<dbReference type="PANTHER" id="PTHR23508:SF10">
    <property type="entry name" value="CARBOXYLIC ACID TRANSPORTER PROTEIN HOMOLOG"/>
    <property type="match status" value="1"/>
</dbReference>
<organism evidence="8">
    <name type="scientific">marine metagenome</name>
    <dbReference type="NCBI Taxonomy" id="408172"/>
    <lineage>
        <taxon>unclassified sequences</taxon>
        <taxon>metagenomes</taxon>
        <taxon>ecological metagenomes</taxon>
    </lineage>
</organism>
<feature type="transmembrane region" description="Helical" evidence="5">
    <location>
        <begin position="257"/>
        <end position="276"/>
    </location>
</feature>